<sequence length="186" mass="22240">MKKYILFFVLSITLFITVMMLSRYVENKQTIDKTMLFQLLVDHYATGTGSYQSCQKFYTNYLSPAEKEAHTISCLYDTLKQLKTSKENYTIATNYYEKQAYIKSYRFYHLIIQEDHEHYQKALRKKEQIKMSLVKQIDRLTSEAKLREAYALINTMYEHMDMPINLDIKLRKYFDSNQMNADIIAH</sequence>
<protein>
    <submittedName>
        <fullName evidence="2">Uncharacterized protein</fullName>
    </submittedName>
</protein>
<accession>A0A8J8SGX6</accession>
<name>A0A8J8SGX6_9FIRM</name>
<dbReference type="RefSeq" id="WP_212698322.1">
    <property type="nucleotide sequence ID" value="NZ_CP058649.1"/>
</dbReference>
<evidence type="ECO:0000313" key="3">
    <source>
        <dbReference type="Proteomes" id="UP000683246"/>
    </source>
</evidence>
<keyword evidence="1" id="KW-1133">Transmembrane helix</keyword>
<evidence type="ECO:0000256" key="1">
    <source>
        <dbReference type="SAM" id="Phobius"/>
    </source>
</evidence>
<dbReference type="KEGG" id="vpy:HZI73_11235"/>
<feature type="transmembrane region" description="Helical" evidence="1">
    <location>
        <begin position="6"/>
        <end position="25"/>
    </location>
</feature>
<organism evidence="2 3">
    <name type="scientific">Vallitalea pronyensis</name>
    <dbReference type="NCBI Taxonomy" id="1348613"/>
    <lineage>
        <taxon>Bacteria</taxon>
        <taxon>Bacillati</taxon>
        <taxon>Bacillota</taxon>
        <taxon>Clostridia</taxon>
        <taxon>Lachnospirales</taxon>
        <taxon>Vallitaleaceae</taxon>
        <taxon>Vallitalea</taxon>
    </lineage>
</organism>
<keyword evidence="1" id="KW-0472">Membrane</keyword>
<dbReference type="Proteomes" id="UP000683246">
    <property type="component" value="Chromosome"/>
</dbReference>
<keyword evidence="3" id="KW-1185">Reference proteome</keyword>
<keyword evidence="1" id="KW-0812">Transmembrane</keyword>
<dbReference type="EMBL" id="CP058649">
    <property type="protein sequence ID" value="QUI22827.1"/>
    <property type="molecule type" value="Genomic_DNA"/>
</dbReference>
<reference evidence="2" key="1">
    <citation type="submission" date="2020-07" db="EMBL/GenBank/DDBJ databases">
        <title>Vallitalea pronyensis genome.</title>
        <authorList>
            <person name="Postec A."/>
        </authorList>
    </citation>
    <scope>NUCLEOTIDE SEQUENCE</scope>
    <source>
        <strain evidence="2">FatNI3</strain>
    </source>
</reference>
<evidence type="ECO:0000313" key="2">
    <source>
        <dbReference type="EMBL" id="QUI22827.1"/>
    </source>
</evidence>
<dbReference type="AlphaFoldDB" id="A0A8J8SGX6"/>
<gene>
    <name evidence="2" type="ORF">HZI73_11235</name>
</gene>
<proteinExistence type="predicted"/>